<dbReference type="InterPro" id="IPR013766">
    <property type="entry name" value="Thioredoxin_domain"/>
</dbReference>
<dbReference type="EMBL" id="FRCF01000004">
    <property type="protein sequence ID" value="SHM02136.1"/>
    <property type="molecule type" value="Genomic_DNA"/>
</dbReference>
<accession>A0A1M7FDR7</accession>
<keyword evidence="3" id="KW-1185">Reference proteome</keyword>
<organism evidence="2 3">
    <name type="scientific">Lacicoccus alkaliphilus DSM 16010</name>
    <dbReference type="NCBI Taxonomy" id="1123231"/>
    <lineage>
        <taxon>Bacteria</taxon>
        <taxon>Bacillati</taxon>
        <taxon>Bacillota</taxon>
        <taxon>Bacilli</taxon>
        <taxon>Bacillales</taxon>
        <taxon>Salinicoccaceae</taxon>
        <taxon>Lacicoccus</taxon>
    </lineage>
</organism>
<evidence type="ECO:0000259" key="1">
    <source>
        <dbReference type="PROSITE" id="PS51352"/>
    </source>
</evidence>
<dbReference type="Gene3D" id="3.40.30.10">
    <property type="entry name" value="Glutaredoxin"/>
    <property type="match status" value="1"/>
</dbReference>
<dbReference type="PANTHER" id="PTHR45663:SF6">
    <property type="entry name" value="THIOREDOXIN-LIKE PROTEIN YDBP"/>
    <property type="match status" value="1"/>
</dbReference>
<evidence type="ECO:0000313" key="3">
    <source>
        <dbReference type="Proteomes" id="UP000184206"/>
    </source>
</evidence>
<dbReference type="STRING" id="1123231.SAMN02745189_01421"/>
<dbReference type="CDD" id="cd02947">
    <property type="entry name" value="TRX_family"/>
    <property type="match status" value="1"/>
</dbReference>
<dbReference type="Pfam" id="PF00085">
    <property type="entry name" value="Thioredoxin"/>
    <property type="match status" value="1"/>
</dbReference>
<reference evidence="2 3" key="1">
    <citation type="submission" date="2016-11" db="EMBL/GenBank/DDBJ databases">
        <authorList>
            <person name="Jaros S."/>
            <person name="Januszkiewicz K."/>
            <person name="Wedrychowicz H."/>
        </authorList>
    </citation>
    <scope>NUCLEOTIDE SEQUENCE [LARGE SCALE GENOMIC DNA]</scope>
    <source>
        <strain evidence="2 3">DSM 16010</strain>
    </source>
</reference>
<gene>
    <name evidence="2" type="ORF">SAMN02745189_01421</name>
</gene>
<dbReference type="PROSITE" id="PS51352">
    <property type="entry name" value="THIOREDOXIN_2"/>
    <property type="match status" value="1"/>
</dbReference>
<dbReference type="GO" id="GO:0005829">
    <property type="term" value="C:cytosol"/>
    <property type="evidence" value="ECO:0007669"/>
    <property type="project" value="TreeGrafter"/>
</dbReference>
<protein>
    <submittedName>
        <fullName evidence="2">Thiol-disulfide isomerase or thioredoxin</fullName>
    </submittedName>
</protein>
<dbReference type="AlphaFoldDB" id="A0A1M7FDR7"/>
<dbReference type="SUPFAM" id="SSF52833">
    <property type="entry name" value="Thioredoxin-like"/>
    <property type="match status" value="1"/>
</dbReference>
<keyword evidence="2" id="KW-0413">Isomerase</keyword>
<proteinExistence type="predicted"/>
<dbReference type="GO" id="GO:0016853">
    <property type="term" value="F:isomerase activity"/>
    <property type="evidence" value="ECO:0007669"/>
    <property type="project" value="UniProtKB-KW"/>
</dbReference>
<dbReference type="Proteomes" id="UP000184206">
    <property type="component" value="Unassembled WGS sequence"/>
</dbReference>
<dbReference type="RefSeq" id="WP_072709766.1">
    <property type="nucleotide sequence ID" value="NZ_FRCF01000004.1"/>
</dbReference>
<dbReference type="GO" id="GO:0015035">
    <property type="term" value="F:protein-disulfide reductase activity"/>
    <property type="evidence" value="ECO:0007669"/>
    <property type="project" value="TreeGrafter"/>
</dbReference>
<dbReference type="PANTHER" id="PTHR45663">
    <property type="entry name" value="GEO12009P1"/>
    <property type="match status" value="1"/>
</dbReference>
<evidence type="ECO:0000313" key="2">
    <source>
        <dbReference type="EMBL" id="SHM02136.1"/>
    </source>
</evidence>
<dbReference type="InterPro" id="IPR036249">
    <property type="entry name" value="Thioredoxin-like_sf"/>
</dbReference>
<dbReference type="GO" id="GO:0045454">
    <property type="term" value="P:cell redox homeostasis"/>
    <property type="evidence" value="ECO:0007669"/>
    <property type="project" value="TreeGrafter"/>
</dbReference>
<feature type="domain" description="Thioredoxin" evidence="1">
    <location>
        <begin position="1"/>
        <end position="105"/>
    </location>
</feature>
<name>A0A1M7FDR7_9BACL</name>
<sequence>MNALRTYDDYRKALKGDDRIIIKFYADWCPDCSIFNDFMPSILEEYRYAEWFELNRDEVPSAAEENGVDGIPDLLIFKKGNPVARLGPHNAVSYERVRNFLKQNL</sequence>